<protein>
    <recommendedName>
        <fullName evidence="1">Nitrogen fixation protein NifU</fullName>
    </recommendedName>
</protein>
<evidence type="ECO:0000259" key="4">
    <source>
        <dbReference type="Pfam" id="PF01592"/>
    </source>
</evidence>
<dbReference type="SUPFAM" id="SSF117916">
    <property type="entry name" value="Fe-S cluster assembly (FSCA) domain-like"/>
    <property type="match status" value="1"/>
</dbReference>
<dbReference type="InterPro" id="IPR034904">
    <property type="entry name" value="FSCA_dom_sf"/>
</dbReference>
<name>A0ABX8V2F4_9BACT</name>
<dbReference type="Proteomes" id="UP000826014">
    <property type="component" value="Chromosome"/>
</dbReference>
<evidence type="ECO:0000313" key="6">
    <source>
        <dbReference type="Proteomes" id="UP000826014"/>
    </source>
</evidence>
<keyword evidence="6" id="KW-1185">Reference proteome</keyword>
<gene>
    <name evidence="5" type="ORF">RHABOEDO_001764</name>
</gene>
<dbReference type="RefSeq" id="WP_215217689.1">
    <property type="nucleotide sequence ID" value="NZ_CP075587.1"/>
</dbReference>
<dbReference type="Pfam" id="PF01106">
    <property type="entry name" value="NifU"/>
    <property type="match status" value="1"/>
</dbReference>
<dbReference type="Gene3D" id="3.30.300.130">
    <property type="entry name" value="Fe-S cluster assembly (FSCA)"/>
    <property type="match status" value="1"/>
</dbReference>
<dbReference type="InterPro" id="IPR002871">
    <property type="entry name" value="NIF_FeS_clus_asmbl_NifU_N"/>
</dbReference>
<dbReference type="Gene3D" id="3.90.1010.10">
    <property type="match status" value="1"/>
</dbReference>
<dbReference type="InterPro" id="IPR001075">
    <property type="entry name" value="NIF_FeS_clus_asmbl_NifU_C"/>
</dbReference>
<dbReference type="SUPFAM" id="SSF82649">
    <property type="entry name" value="SufE/NifU"/>
    <property type="match status" value="1"/>
</dbReference>
<dbReference type="Pfam" id="PF01592">
    <property type="entry name" value="NifU_N"/>
    <property type="match status" value="1"/>
</dbReference>
<feature type="domain" description="NIF system FeS cluster assembly NifU N-terminal" evidence="4">
    <location>
        <begin position="9"/>
        <end position="116"/>
    </location>
</feature>
<feature type="domain" description="NIF system FeS cluster assembly NifU C-terminal" evidence="3">
    <location>
        <begin position="181"/>
        <end position="244"/>
    </location>
</feature>
<evidence type="ECO:0000259" key="3">
    <source>
        <dbReference type="Pfam" id="PF01106"/>
    </source>
</evidence>
<evidence type="ECO:0000313" key="5">
    <source>
        <dbReference type="EMBL" id="QYF49424.1"/>
    </source>
</evidence>
<proteinExistence type="predicted"/>
<evidence type="ECO:0000256" key="2">
    <source>
        <dbReference type="ARBA" id="ARBA00023231"/>
    </source>
</evidence>
<reference evidence="5 6" key="1">
    <citation type="journal article" date="2022" name="bioRxiv">
        <title>Ecology and evolution of chlamydial symbionts of arthropods.</title>
        <authorList>
            <person name="Halter T."/>
            <person name="Koestlbacher S."/>
            <person name="Collingro A."/>
            <person name="Sixt B.S."/>
            <person name="Toenshoff E.R."/>
            <person name="Hendrickx F."/>
            <person name="Kostanjsek R."/>
            <person name="Horn M."/>
        </authorList>
    </citation>
    <scope>NUCLEOTIDE SEQUENCE [LARGE SCALE GENOMIC DNA]</scope>
    <source>
        <strain evidence="5">W744xW776</strain>
    </source>
</reference>
<accession>A0ABX8V2F4</accession>
<organism evidence="5 6">
    <name type="scientific">Candidatus Rhabdochlamydia oedothoracis</name>
    <dbReference type="NCBI Taxonomy" id="2720720"/>
    <lineage>
        <taxon>Bacteria</taxon>
        <taxon>Pseudomonadati</taxon>
        <taxon>Chlamydiota</taxon>
        <taxon>Chlamydiia</taxon>
        <taxon>Parachlamydiales</taxon>
        <taxon>Candidatus Rhabdochlamydiaceae</taxon>
        <taxon>Candidatus Rhabdochlamydia</taxon>
    </lineage>
</organism>
<dbReference type="EMBL" id="CP075587">
    <property type="protein sequence ID" value="QYF49424.1"/>
    <property type="molecule type" value="Genomic_DNA"/>
</dbReference>
<keyword evidence="2" id="KW-0535">Nitrogen fixation</keyword>
<evidence type="ECO:0000256" key="1">
    <source>
        <dbReference type="ARBA" id="ARBA00015278"/>
    </source>
</evidence>
<sequence>MIESHLWMQYSKRLAQKIEKPLHVGAFSLVEAQSKGMRLAVGTQGNYQLGQWIKIYLLVDESDGVIADAKFQMFGPSCLIGALEAACEVLMRKNYDQAALLNADLIDKQVRDKSQIPAFPESAFSYLKFVIDAIADAVQSCRDIVLPDNYVPTPLTSLLHNQEEYPGWKELSHEQKIAILEMVIANDIRPYIELDAGGIEIKELSLDNQVIIAYQGACTSCPSAIGSTLQAIEEILQAKVYSGLSVKPDLSLLNY</sequence>